<feature type="non-terminal residue" evidence="2">
    <location>
        <position position="235"/>
    </location>
</feature>
<protein>
    <recommendedName>
        <fullName evidence="4">HAD-like protein</fullName>
    </recommendedName>
</protein>
<evidence type="ECO:0000313" key="3">
    <source>
        <dbReference type="Proteomes" id="UP000095009"/>
    </source>
</evidence>
<evidence type="ECO:0008006" key="4">
    <source>
        <dbReference type="Google" id="ProtNLM"/>
    </source>
</evidence>
<keyword evidence="3" id="KW-1185">Reference proteome</keyword>
<dbReference type="InterPro" id="IPR050849">
    <property type="entry name" value="HAD-like_hydrolase_phosphatase"/>
</dbReference>
<dbReference type="Gene3D" id="3.40.50.1000">
    <property type="entry name" value="HAD superfamily/HAD-like"/>
    <property type="match status" value="1"/>
</dbReference>
<name>A0A1E3PH72_9ASCO</name>
<dbReference type="GO" id="GO:0016791">
    <property type="term" value="F:phosphatase activity"/>
    <property type="evidence" value="ECO:0007669"/>
    <property type="project" value="InterPro"/>
</dbReference>
<dbReference type="STRING" id="857566.A0A1E3PH72"/>
<dbReference type="InterPro" id="IPR023214">
    <property type="entry name" value="HAD_sf"/>
</dbReference>
<dbReference type="NCBIfam" id="TIGR01489">
    <property type="entry name" value="DKMTPPase-SF"/>
    <property type="match status" value="1"/>
</dbReference>
<dbReference type="AlphaFoldDB" id="A0A1E3PH72"/>
<sequence length="235" mass="26110">RSMAVFSDFDGTIIHQDTGHLLFDNHGCGATERARLDAAITDGRLTFREGSQKMYDSLNVSFSTAMSTLTQPGSLVLDRGFAQFVDFVNARDIPLTVVSAGLAPVLRGVLDHFLQTATLDQINILSNDVNHIHRENDVVLWDPVWRHPESPLGHDKARTLIEERSRLTQLDMADRPPLIVFIGDGISDLAAASQADILFARKGLALENYCQREGMDYVGYNTFEDVIRALEPLVE</sequence>
<evidence type="ECO:0000256" key="1">
    <source>
        <dbReference type="ARBA" id="ARBA00022801"/>
    </source>
</evidence>
<dbReference type="Pfam" id="PF12710">
    <property type="entry name" value="HAD"/>
    <property type="match status" value="1"/>
</dbReference>
<organism evidence="2 3">
    <name type="scientific">Nadsonia fulvescens var. elongata DSM 6958</name>
    <dbReference type="NCBI Taxonomy" id="857566"/>
    <lineage>
        <taxon>Eukaryota</taxon>
        <taxon>Fungi</taxon>
        <taxon>Dikarya</taxon>
        <taxon>Ascomycota</taxon>
        <taxon>Saccharomycotina</taxon>
        <taxon>Dipodascomycetes</taxon>
        <taxon>Dipodascales</taxon>
        <taxon>Dipodascales incertae sedis</taxon>
        <taxon>Nadsonia</taxon>
    </lineage>
</organism>
<evidence type="ECO:0000313" key="2">
    <source>
        <dbReference type="EMBL" id="ODQ64207.1"/>
    </source>
</evidence>
<dbReference type="Proteomes" id="UP000095009">
    <property type="component" value="Unassembled WGS sequence"/>
</dbReference>
<accession>A0A1E3PH72</accession>
<dbReference type="OrthoDB" id="2342176at2759"/>
<proteinExistence type="predicted"/>
<dbReference type="InterPro" id="IPR036412">
    <property type="entry name" value="HAD-like_sf"/>
</dbReference>
<dbReference type="PANTHER" id="PTHR28181">
    <property type="entry name" value="UPF0655 PROTEIN YCR015C"/>
    <property type="match status" value="1"/>
</dbReference>
<dbReference type="PANTHER" id="PTHR28181:SF2">
    <property type="entry name" value="PHOSPHORIC MONOESTER HYDROLASE"/>
    <property type="match status" value="1"/>
</dbReference>
<feature type="non-terminal residue" evidence="2">
    <location>
        <position position="1"/>
    </location>
</feature>
<dbReference type="EMBL" id="KV454412">
    <property type="protein sequence ID" value="ODQ64207.1"/>
    <property type="molecule type" value="Genomic_DNA"/>
</dbReference>
<dbReference type="Gene3D" id="3.90.1470.20">
    <property type="match status" value="1"/>
</dbReference>
<dbReference type="SUPFAM" id="SSF56784">
    <property type="entry name" value="HAD-like"/>
    <property type="match status" value="1"/>
</dbReference>
<reference evidence="2 3" key="1">
    <citation type="journal article" date="2016" name="Proc. Natl. Acad. Sci. U.S.A.">
        <title>Comparative genomics of biotechnologically important yeasts.</title>
        <authorList>
            <person name="Riley R."/>
            <person name="Haridas S."/>
            <person name="Wolfe K.H."/>
            <person name="Lopes M.R."/>
            <person name="Hittinger C.T."/>
            <person name="Goeker M."/>
            <person name="Salamov A.A."/>
            <person name="Wisecaver J.H."/>
            <person name="Long T.M."/>
            <person name="Calvey C.H."/>
            <person name="Aerts A.L."/>
            <person name="Barry K.W."/>
            <person name="Choi C."/>
            <person name="Clum A."/>
            <person name="Coughlan A.Y."/>
            <person name="Deshpande S."/>
            <person name="Douglass A.P."/>
            <person name="Hanson S.J."/>
            <person name="Klenk H.-P."/>
            <person name="LaButti K.M."/>
            <person name="Lapidus A."/>
            <person name="Lindquist E.A."/>
            <person name="Lipzen A.M."/>
            <person name="Meier-Kolthoff J.P."/>
            <person name="Ohm R.A."/>
            <person name="Otillar R.P."/>
            <person name="Pangilinan J.L."/>
            <person name="Peng Y."/>
            <person name="Rokas A."/>
            <person name="Rosa C.A."/>
            <person name="Scheuner C."/>
            <person name="Sibirny A.A."/>
            <person name="Slot J.C."/>
            <person name="Stielow J.B."/>
            <person name="Sun H."/>
            <person name="Kurtzman C.P."/>
            <person name="Blackwell M."/>
            <person name="Grigoriev I.V."/>
            <person name="Jeffries T.W."/>
        </authorList>
    </citation>
    <scope>NUCLEOTIDE SEQUENCE [LARGE SCALE GENOMIC DNA]</scope>
    <source>
        <strain evidence="2 3">DSM 6958</strain>
    </source>
</reference>
<dbReference type="InterPro" id="IPR006384">
    <property type="entry name" value="HAD_hydro_PyrdxlP_Pase-like"/>
</dbReference>
<keyword evidence="1" id="KW-0378">Hydrolase</keyword>
<dbReference type="NCBIfam" id="TIGR01488">
    <property type="entry name" value="HAD-SF-IB"/>
    <property type="match status" value="1"/>
</dbReference>
<gene>
    <name evidence="2" type="ORF">NADFUDRAFT_6343</name>
</gene>